<sequence length="176" mass="19706">MTDLFLLDSLKQRLGVTHDKQDVYFQTLLDGVLAAVEAFIGRKLEAADYVERYNGNGKNRLVLEQWPVISVSSVKINGRAVDDWDFDNWLLIRHACFAQGIRNVEVSYRAGYETMPADIQEAVLIIATQRLNEIENKGVQSKSLAGETISFSSFGQSGGIPQSAYAILMEYKRKAV</sequence>
<protein>
    <recommendedName>
        <fullName evidence="3">Phage gp6-like head-tail connector protein</fullName>
    </recommendedName>
</protein>
<organism evidence="1 2">
    <name type="scientific">Neisseria subflava</name>
    <dbReference type="NCBI Taxonomy" id="28449"/>
    <lineage>
        <taxon>Bacteria</taxon>
        <taxon>Pseudomonadati</taxon>
        <taxon>Pseudomonadota</taxon>
        <taxon>Betaproteobacteria</taxon>
        <taxon>Neisseriales</taxon>
        <taxon>Neisseriaceae</taxon>
        <taxon>Neisseria</taxon>
    </lineage>
</organism>
<evidence type="ECO:0008006" key="3">
    <source>
        <dbReference type="Google" id="ProtNLM"/>
    </source>
</evidence>
<dbReference type="AlphaFoldDB" id="A0A9X9R0K0"/>
<dbReference type="Gene3D" id="1.10.3230.30">
    <property type="entry name" value="Phage gp6-like head-tail connector protein"/>
    <property type="match status" value="1"/>
</dbReference>
<comment type="caution">
    <text evidence="1">The sequence shown here is derived from an EMBL/GenBank/DDBJ whole genome shotgun (WGS) entry which is preliminary data.</text>
</comment>
<proteinExistence type="predicted"/>
<dbReference type="EMBL" id="CABFLZ010000049">
    <property type="protein sequence ID" value="VTY10159.1"/>
    <property type="molecule type" value="Genomic_DNA"/>
</dbReference>
<accession>A0A9X9R0K0</accession>
<name>A0A9X9R0K0_NEISU</name>
<evidence type="ECO:0000313" key="2">
    <source>
        <dbReference type="Proteomes" id="UP000626795"/>
    </source>
</evidence>
<gene>
    <name evidence="1" type="ORF">ONOEEDHL_01163</name>
</gene>
<dbReference type="Proteomes" id="UP000626795">
    <property type="component" value="Unassembled WGS sequence"/>
</dbReference>
<dbReference type="CDD" id="cd08054">
    <property type="entry name" value="gp6"/>
    <property type="match status" value="1"/>
</dbReference>
<reference evidence="1" key="1">
    <citation type="submission" date="2019-05" db="EMBL/GenBank/DDBJ databases">
        <authorList>
            <person name="Hibberd M."/>
        </authorList>
    </citation>
    <scope>NUCLEOTIDE SEQUENCE</scope>
    <source>
        <strain evidence="1">Neisseria_subflava_BgEED23</strain>
    </source>
</reference>
<keyword evidence="2" id="KW-1185">Reference proteome</keyword>
<evidence type="ECO:0000313" key="1">
    <source>
        <dbReference type="EMBL" id="VTY10159.1"/>
    </source>
</evidence>
<dbReference type="RefSeq" id="WP_204788866.1">
    <property type="nucleotide sequence ID" value="NZ_CABFLZ010000049.1"/>
</dbReference>